<evidence type="ECO:0000256" key="7">
    <source>
        <dbReference type="ARBA" id="ARBA00023310"/>
    </source>
</evidence>
<evidence type="ECO:0000313" key="11">
    <source>
        <dbReference type="EMBL" id="PIY62594.1"/>
    </source>
</evidence>
<dbReference type="HAMAP" id="MF_00530">
    <property type="entry name" value="ATP_synth_epsil_bac"/>
    <property type="match status" value="1"/>
</dbReference>
<dbReference type="AlphaFoldDB" id="A0A2M7QB72"/>
<dbReference type="NCBIfam" id="TIGR01216">
    <property type="entry name" value="ATP_synt_epsi"/>
    <property type="match status" value="1"/>
</dbReference>
<keyword evidence="8" id="KW-1003">Cell membrane</keyword>
<keyword evidence="5 8" id="KW-0472">Membrane</keyword>
<dbReference type="SUPFAM" id="SSF51344">
    <property type="entry name" value="Epsilon subunit of F1F0-ATP synthase N-terminal domain"/>
    <property type="match status" value="1"/>
</dbReference>
<evidence type="ECO:0000256" key="8">
    <source>
        <dbReference type="HAMAP-Rule" id="MF_00530"/>
    </source>
</evidence>
<name>A0A2M7QB72_9BACT</name>
<evidence type="ECO:0000256" key="6">
    <source>
        <dbReference type="ARBA" id="ARBA00023196"/>
    </source>
</evidence>
<evidence type="ECO:0000256" key="5">
    <source>
        <dbReference type="ARBA" id="ARBA00023136"/>
    </source>
</evidence>
<comment type="similarity">
    <text evidence="2 8 9">Belongs to the ATPase epsilon chain family.</text>
</comment>
<comment type="subcellular location">
    <subcellularLocation>
        <location evidence="8">Cell membrane</location>
        <topology evidence="8">Peripheral membrane protein</topology>
    </subcellularLocation>
    <subcellularLocation>
        <location evidence="1">Endomembrane system</location>
        <topology evidence="1">Peripheral membrane protein</topology>
    </subcellularLocation>
</comment>
<evidence type="ECO:0000256" key="4">
    <source>
        <dbReference type="ARBA" id="ARBA00023065"/>
    </source>
</evidence>
<keyword evidence="8" id="KW-0375">Hydrogen ion transport</keyword>
<dbReference type="PANTHER" id="PTHR13822:SF10">
    <property type="entry name" value="ATP SYNTHASE EPSILON CHAIN, CHLOROPLASTIC"/>
    <property type="match status" value="1"/>
</dbReference>
<evidence type="ECO:0000313" key="12">
    <source>
        <dbReference type="Proteomes" id="UP000230973"/>
    </source>
</evidence>
<evidence type="ECO:0000259" key="10">
    <source>
        <dbReference type="Pfam" id="PF02823"/>
    </source>
</evidence>
<comment type="caution">
    <text evidence="11">The sequence shown here is derived from an EMBL/GenBank/DDBJ whole genome shotgun (WGS) entry which is preliminary data.</text>
</comment>
<gene>
    <name evidence="8 11" type="primary">atpC</name>
    <name evidence="11" type="ORF">COY93_02740</name>
</gene>
<organism evidence="11 12">
    <name type="scientific">Candidatus Uhrbacteria bacterium CG_4_10_14_0_8_um_filter_58_22</name>
    <dbReference type="NCBI Taxonomy" id="1975029"/>
    <lineage>
        <taxon>Bacteria</taxon>
        <taxon>Candidatus Uhriibacteriota</taxon>
    </lineage>
</organism>
<dbReference type="Pfam" id="PF02823">
    <property type="entry name" value="ATP-synt_DE_N"/>
    <property type="match status" value="1"/>
</dbReference>
<sequence length="147" mass="16359">MAKQLKFELTTPERVVEDRPAESVTLPTQEGEITVLPGHIPLVATLKSGMITLRHGVDETFLAVSGGFVEVRPDGRVIVLADTADRAEELDLGKIEEARERARLALEEKRGLDEVSSAAAFAALERELARERTARRYRDLRKRPVSQ</sequence>
<dbReference type="GO" id="GO:0005524">
    <property type="term" value="F:ATP binding"/>
    <property type="evidence" value="ECO:0007669"/>
    <property type="project" value="UniProtKB-UniRule"/>
</dbReference>
<dbReference type="InterPro" id="IPR020546">
    <property type="entry name" value="ATP_synth_F1_dsu/esu_N"/>
</dbReference>
<dbReference type="Gene3D" id="2.60.15.10">
    <property type="entry name" value="F0F1 ATP synthase delta/epsilon subunit, N-terminal"/>
    <property type="match status" value="1"/>
</dbReference>
<dbReference type="PANTHER" id="PTHR13822">
    <property type="entry name" value="ATP SYNTHASE DELTA/EPSILON CHAIN"/>
    <property type="match status" value="1"/>
</dbReference>
<keyword evidence="3 8" id="KW-0813">Transport</keyword>
<evidence type="ECO:0000256" key="1">
    <source>
        <dbReference type="ARBA" id="ARBA00004184"/>
    </source>
</evidence>
<accession>A0A2M7QB72</accession>
<reference evidence="12" key="1">
    <citation type="submission" date="2017-09" db="EMBL/GenBank/DDBJ databases">
        <title>Depth-based differentiation of microbial function through sediment-hosted aquifers and enrichment of novel symbionts in the deep terrestrial subsurface.</title>
        <authorList>
            <person name="Probst A.J."/>
            <person name="Ladd B."/>
            <person name="Jarett J.K."/>
            <person name="Geller-Mcgrath D.E."/>
            <person name="Sieber C.M.K."/>
            <person name="Emerson J.B."/>
            <person name="Anantharaman K."/>
            <person name="Thomas B.C."/>
            <person name="Malmstrom R."/>
            <person name="Stieglmeier M."/>
            <person name="Klingl A."/>
            <person name="Woyke T."/>
            <person name="Ryan C.M."/>
            <person name="Banfield J.F."/>
        </authorList>
    </citation>
    <scope>NUCLEOTIDE SEQUENCE [LARGE SCALE GENOMIC DNA]</scope>
</reference>
<evidence type="ECO:0000256" key="3">
    <source>
        <dbReference type="ARBA" id="ARBA00022448"/>
    </source>
</evidence>
<feature type="domain" description="ATP synthase F1 complex delta/epsilon subunit N-terminal" evidence="10">
    <location>
        <begin position="5"/>
        <end position="84"/>
    </location>
</feature>
<dbReference type="GO" id="GO:0005886">
    <property type="term" value="C:plasma membrane"/>
    <property type="evidence" value="ECO:0007669"/>
    <property type="project" value="UniProtKB-SubCell"/>
</dbReference>
<keyword evidence="6 8" id="KW-0139">CF(1)</keyword>
<dbReference type="EMBL" id="PFLC01000034">
    <property type="protein sequence ID" value="PIY62594.1"/>
    <property type="molecule type" value="Genomic_DNA"/>
</dbReference>
<dbReference type="GO" id="GO:0045259">
    <property type="term" value="C:proton-transporting ATP synthase complex"/>
    <property type="evidence" value="ECO:0007669"/>
    <property type="project" value="UniProtKB-KW"/>
</dbReference>
<dbReference type="InterPro" id="IPR001469">
    <property type="entry name" value="ATP_synth_F1_dsu/esu"/>
</dbReference>
<dbReference type="InterPro" id="IPR036771">
    <property type="entry name" value="ATPsynth_dsu/esu_N"/>
</dbReference>
<protein>
    <recommendedName>
        <fullName evidence="8">ATP synthase epsilon chain</fullName>
    </recommendedName>
    <alternativeName>
        <fullName evidence="8">ATP synthase F1 sector epsilon subunit</fullName>
    </alternativeName>
    <alternativeName>
        <fullName evidence="8">F-ATPase epsilon subunit</fullName>
    </alternativeName>
</protein>
<dbReference type="GO" id="GO:0046933">
    <property type="term" value="F:proton-transporting ATP synthase activity, rotational mechanism"/>
    <property type="evidence" value="ECO:0007669"/>
    <property type="project" value="UniProtKB-UniRule"/>
</dbReference>
<dbReference type="GO" id="GO:0012505">
    <property type="term" value="C:endomembrane system"/>
    <property type="evidence" value="ECO:0007669"/>
    <property type="project" value="UniProtKB-SubCell"/>
</dbReference>
<proteinExistence type="inferred from homology"/>
<keyword evidence="4 8" id="KW-0406">Ion transport</keyword>
<evidence type="ECO:0000256" key="9">
    <source>
        <dbReference type="RuleBase" id="RU003656"/>
    </source>
</evidence>
<dbReference type="Proteomes" id="UP000230973">
    <property type="component" value="Unassembled WGS sequence"/>
</dbReference>
<comment type="subunit">
    <text evidence="8 9">F-type ATPases have 2 components, CF(1) - the catalytic core - and CF(0) - the membrane proton channel. CF(1) has five subunits: alpha(3), beta(3), gamma(1), delta(1), epsilon(1). CF(0) has three main subunits: a, b and c.</text>
</comment>
<evidence type="ECO:0000256" key="2">
    <source>
        <dbReference type="ARBA" id="ARBA00005712"/>
    </source>
</evidence>
<keyword evidence="7 8" id="KW-0066">ATP synthesis</keyword>
<comment type="function">
    <text evidence="8">Produces ATP from ADP in the presence of a proton gradient across the membrane.</text>
</comment>
<dbReference type="CDD" id="cd12152">
    <property type="entry name" value="F1-ATPase_delta"/>
    <property type="match status" value="1"/>
</dbReference>